<dbReference type="WBParaSite" id="Hba_17475">
    <property type="protein sequence ID" value="Hba_17475"/>
    <property type="gene ID" value="Hba_17475"/>
</dbReference>
<keyword evidence="1" id="KW-0472">Membrane</keyword>
<keyword evidence="1" id="KW-0812">Transmembrane</keyword>
<evidence type="ECO:0000256" key="1">
    <source>
        <dbReference type="SAM" id="Phobius"/>
    </source>
</evidence>
<proteinExistence type="predicted"/>
<dbReference type="GO" id="GO:0051307">
    <property type="term" value="P:meiotic chromosome separation"/>
    <property type="evidence" value="ECO:0007669"/>
    <property type="project" value="TreeGrafter"/>
</dbReference>
<protein>
    <submittedName>
        <fullName evidence="3">FERM domain-containing protein</fullName>
    </submittedName>
</protein>
<dbReference type="GO" id="GO:0005813">
    <property type="term" value="C:centrosome"/>
    <property type="evidence" value="ECO:0007669"/>
    <property type="project" value="TreeGrafter"/>
</dbReference>
<dbReference type="GO" id="GO:0005634">
    <property type="term" value="C:nucleus"/>
    <property type="evidence" value="ECO:0007669"/>
    <property type="project" value="InterPro"/>
</dbReference>
<dbReference type="GO" id="GO:0072686">
    <property type="term" value="C:mitotic spindle"/>
    <property type="evidence" value="ECO:0007669"/>
    <property type="project" value="TreeGrafter"/>
</dbReference>
<dbReference type="Pfam" id="PF03568">
    <property type="entry name" value="Separin_C"/>
    <property type="match status" value="1"/>
</dbReference>
<accession>A0A1I7XIX3</accession>
<keyword evidence="2" id="KW-1185">Reference proteome</keyword>
<organism evidence="2 3">
    <name type="scientific">Heterorhabditis bacteriophora</name>
    <name type="common">Entomopathogenic nematode worm</name>
    <dbReference type="NCBI Taxonomy" id="37862"/>
    <lineage>
        <taxon>Eukaryota</taxon>
        <taxon>Metazoa</taxon>
        <taxon>Ecdysozoa</taxon>
        <taxon>Nematoda</taxon>
        <taxon>Chromadorea</taxon>
        <taxon>Rhabditida</taxon>
        <taxon>Rhabditina</taxon>
        <taxon>Rhabditomorpha</taxon>
        <taxon>Strongyloidea</taxon>
        <taxon>Heterorhabditidae</taxon>
        <taxon>Heterorhabditis</taxon>
    </lineage>
</organism>
<name>A0A1I7XIX3_HETBA</name>
<dbReference type="GO" id="GO:0006508">
    <property type="term" value="P:proteolysis"/>
    <property type="evidence" value="ECO:0007669"/>
    <property type="project" value="InterPro"/>
</dbReference>
<keyword evidence="1" id="KW-1133">Transmembrane helix</keyword>
<evidence type="ECO:0000313" key="2">
    <source>
        <dbReference type="Proteomes" id="UP000095283"/>
    </source>
</evidence>
<dbReference type="GO" id="GO:0004197">
    <property type="term" value="F:cysteine-type endopeptidase activity"/>
    <property type="evidence" value="ECO:0007669"/>
    <property type="project" value="InterPro"/>
</dbReference>
<dbReference type="PANTHER" id="PTHR12792:SF0">
    <property type="entry name" value="SEPARIN"/>
    <property type="match status" value="1"/>
</dbReference>
<dbReference type="GO" id="GO:0005737">
    <property type="term" value="C:cytoplasm"/>
    <property type="evidence" value="ECO:0007669"/>
    <property type="project" value="TreeGrafter"/>
</dbReference>
<dbReference type="Proteomes" id="UP000095283">
    <property type="component" value="Unplaced"/>
</dbReference>
<reference evidence="3" key="1">
    <citation type="submission" date="2016-11" db="UniProtKB">
        <authorList>
            <consortium name="WormBaseParasite"/>
        </authorList>
    </citation>
    <scope>IDENTIFICATION</scope>
</reference>
<feature type="transmembrane region" description="Helical" evidence="1">
    <location>
        <begin position="510"/>
        <end position="528"/>
    </location>
</feature>
<dbReference type="InterPro" id="IPR005314">
    <property type="entry name" value="Peptidase_C50"/>
</dbReference>
<feature type="transmembrane region" description="Helical" evidence="1">
    <location>
        <begin position="93"/>
        <end position="117"/>
    </location>
</feature>
<dbReference type="PANTHER" id="PTHR12792">
    <property type="entry name" value="EXTRA SPINDLE POLES 1-RELATED"/>
    <property type="match status" value="1"/>
</dbReference>
<evidence type="ECO:0000313" key="3">
    <source>
        <dbReference type="WBParaSite" id="Hba_17475"/>
    </source>
</evidence>
<dbReference type="AlphaFoldDB" id="A0A1I7XIX3"/>
<sequence length="719" mass="82444">MFYLRSEHVLRNRLPGILKEKSRINMKKHLENSYEFLKMGACVAEACDIFRDYSLELFNVGMLRESISNAQLALWCSLKTAVQFRLVASRSMVLVFSYGLILIFLGFNNSSILWYLFVVACRYPNIIVSFHSIGKVCGCCTLPVCSLHNLSKHCDCNLCEMCRTNYNASFEYYLSYFLFEGMSDISLECLKDYFFSLRVRVAVEQCSVLEKKRPPALMCELFGMAVVRWLRHLEIVRWDKTDVKRVALRNNMMEVAAKICSYSSMRTICYSLAISHLLRREKAIHRFEYPWMQDEEFQRDRKLAFLTDVVQCLSPYPVNINKCGGGSTISPVVSSSVIAFSKSSADAMIIEARKEYSAYSHLFYRDWRFPVCTYMGEGCSSSWEAAMMWAESTVLATRQAGRYLSGKIKGFAYQESSLFKKMVENLPEDFTVIQLALSEDGSLYLVKLHRDREPIIAPLAPAYKVKAMCKKMDKILSANDETGYLGRNSKDAKAYWVARRNVDQQLKVCTHVYLVLVFCLYIILFIWFTQDLLPEIETSLLGPSAALLIASATVKKSSKGMAAAERIVRASRTRDGSCLSISSAKICISEFKFYCQQELVALSVQLKENEWMALAERLCDLSGLSLTQKEAVSAEYSRSMKIACMEDELDQVDRRYTFLLICPDLALIPWEVLPNFCDRRYVGRIASLHAFFRLLNKYQKVLYMKVSNSILILNYCLLF</sequence>